<dbReference type="EMBL" id="JASDAP010000010">
    <property type="protein sequence ID" value="KAK1895943.1"/>
    <property type="molecule type" value="Genomic_DNA"/>
</dbReference>
<feature type="non-terminal residue" evidence="2">
    <location>
        <position position="337"/>
    </location>
</feature>
<dbReference type="AlphaFoldDB" id="A0AAD9FBN8"/>
<gene>
    <name evidence="2" type="ORF">KUDE01_021330</name>
    <name evidence="3" type="ORF">KUDE01_021391</name>
</gene>
<reference evidence="2" key="1">
    <citation type="submission" date="2023-04" db="EMBL/GenBank/DDBJ databases">
        <title>Chromosome-level genome of Chaenocephalus aceratus.</title>
        <authorList>
            <person name="Park H."/>
        </authorList>
    </citation>
    <scope>NUCLEOTIDE SEQUENCE</scope>
    <source>
        <strain evidence="2">DE</strain>
        <tissue evidence="2">Muscle</tissue>
    </source>
</reference>
<evidence type="ECO:0000313" key="3">
    <source>
        <dbReference type="EMBL" id="KAK1895943.1"/>
    </source>
</evidence>
<keyword evidence="4" id="KW-1185">Reference proteome</keyword>
<dbReference type="PANTHER" id="PTHR47773">
    <property type="entry name" value="SI:DKEY-9I5.2-RELATED"/>
    <property type="match status" value="1"/>
</dbReference>
<comment type="caution">
    <text evidence="2">The sequence shown here is derived from an EMBL/GenBank/DDBJ whole genome shotgun (WGS) entry which is preliminary data.</text>
</comment>
<dbReference type="EMBL" id="JASDAP010000010">
    <property type="protein sequence ID" value="KAK1895879.1"/>
    <property type="molecule type" value="Genomic_DNA"/>
</dbReference>
<evidence type="ECO:0000256" key="1">
    <source>
        <dbReference type="SAM" id="MobiDB-lite"/>
    </source>
</evidence>
<proteinExistence type="predicted"/>
<protein>
    <submittedName>
        <fullName evidence="2">Polyketide synthase-nonribosomal peptide synthetase hybrid himA</fullName>
    </submittedName>
</protein>
<dbReference type="Proteomes" id="UP001228049">
    <property type="component" value="Unassembled WGS sequence"/>
</dbReference>
<name>A0AAD9FBN8_DISEL</name>
<feature type="region of interest" description="Disordered" evidence="1">
    <location>
        <begin position="54"/>
        <end position="76"/>
    </location>
</feature>
<sequence length="337" mass="37547">MPCLVAKDGHHRTYSAPLIHCLNTRCQQLFGETVEENFRAPAEVDSNELLDEEVVQPGQPTPDPEADEAYQSDGESHENVLDAILPHITLVRDETSTVNPPAFEDACSQNPLPGFQELERFCSLLVEIGLVKDKLSLVTEQRNTILAAWNAVEDHDIQQQKFNQLYCRTKRHNLVDAAVIQRVKMAIRYAPAQQDISAQNNRLMYTLVKLLWLKSPQGSRTSPEKTTILKVYKRIQHRVLVDDPVLCKAGFPLPKINIKTVRDFIRAQERLLNLHITATCVTATATVSKTDPSPQTFALSPSPSTATRVIAGPSTRPIMPASQSVPGMLDVPYCLPP</sequence>
<organism evidence="2 4">
    <name type="scientific">Dissostichus eleginoides</name>
    <name type="common">Patagonian toothfish</name>
    <name type="synonym">Dissostichus amissus</name>
    <dbReference type="NCBI Taxonomy" id="100907"/>
    <lineage>
        <taxon>Eukaryota</taxon>
        <taxon>Metazoa</taxon>
        <taxon>Chordata</taxon>
        <taxon>Craniata</taxon>
        <taxon>Vertebrata</taxon>
        <taxon>Euteleostomi</taxon>
        <taxon>Actinopterygii</taxon>
        <taxon>Neopterygii</taxon>
        <taxon>Teleostei</taxon>
        <taxon>Neoteleostei</taxon>
        <taxon>Acanthomorphata</taxon>
        <taxon>Eupercaria</taxon>
        <taxon>Perciformes</taxon>
        <taxon>Notothenioidei</taxon>
        <taxon>Nototheniidae</taxon>
        <taxon>Dissostichus</taxon>
    </lineage>
</organism>
<dbReference type="PANTHER" id="PTHR47773:SF1">
    <property type="entry name" value="C2H2-TYPE DOMAIN-CONTAINING PROTEIN"/>
    <property type="match status" value="1"/>
</dbReference>
<evidence type="ECO:0000313" key="2">
    <source>
        <dbReference type="EMBL" id="KAK1895879.1"/>
    </source>
</evidence>
<evidence type="ECO:0000313" key="4">
    <source>
        <dbReference type="Proteomes" id="UP001228049"/>
    </source>
</evidence>
<accession>A0AAD9FBN8</accession>